<organism evidence="3 4">
    <name type="scientific">Pedobacter albus</name>
    <dbReference type="NCBI Taxonomy" id="3113905"/>
    <lineage>
        <taxon>Bacteria</taxon>
        <taxon>Pseudomonadati</taxon>
        <taxon>Bacteroidota</taxon>
        <taxon>Sphingobacteriia</taxon>
        <taxon>Sphingobacteriales</taxon>
        <taxon>Sphingobacteriaceae</taxon>
        <taxon>Pedobacter</taxon>
    </lineage>
</organism>
<evidence type="ECO:0000313" key="4">
    <source>
        <dbReference type="Proteomes" id="UP001336835"/>
    </source>
</evidence>
<dbReference type="Proteomes" id="UP001336835">
    <property type="component" value="Unassembled WGS sequence"/>
</dbReference>
<sequence>MLNSSIYPAFSKALLVFVLGFFFVNTLYAQQTPVRPNTAPKTNTPPPLLLREISGIVKDTTDLGVPGTTVKLISPKDTLVTSTNPDGIFVFKNVKSATYTLSITSLGYKPIVAKFKQNDAVPRIVMDPIVLKSQANTLNEVVVNGTPSITYKTDTVEYKASDYIVRENATVDELLKKMEGMEVGSDGTLVHQGNNVTKAKINGKTYLGGDVATAIQNLPAEIVEKVQIVDDYGDQAARTGIKDGDPEKILNIVTRADKSVGNTGNASAGVGNNKRYEGSVFGTRINGNETIGVSGRLNNTVNGVANSGNNGGGTNGGGNGGGGNAGGGGGNRGGNGGGNTGGGNSSSGGSGGTTNTGNTSFSYRDKLSPKVEFNTNYRYTFNNVNSLNSSASQIFSSRGSTFSTNNSTSQNNSKNHNFGFELEANLDSNNYIKFSPNITYSSAINGGQSNVIQRGYINQDQSGANTSSNTRPNVDATLFYQHIFKKPRRNLSVQLSMSRNKQDAEQERNSNIISYESSNADIVSKDSLIHRLVERDNLTRTYRGSLTYVEPLSVKSQFEFNGQVNYNGYDNTALTSNINAGGVHQVIDSLSNIYDYSFTQARIALNYRYGVDRDSKTRFSLGVTAVPAVLSGTKVSLGTSTHRTSFNLIPIARFQYLWSRQHSMQINYSGNATEPTFDQIQPVRDVSNPQNPVVGNPNLRVTFNHSINASYNNYIANSKLNYSFNMNATFVDDAVIRNTVDVKGADSIWKSETHFLNTGGVYRINGNYSISKQLNDRKYNLSFSGNVANNHTVSMSNFNKNTTSTWIMNERAGARINPNEWLEVNPFVAYSITKSSNSLPTFRDSRTNTLSLNIDGRFIMWGSLILGYSASKSFVSGINANITNNPLVINSYIQKELWKRRATITVQAFDLLNQNNFVNRTIADDGSYTDTKTNALSRYFMVRASIRLQKWTGAKGRNGRPIMRRGDGSFN</sequence>
<proteinExistence type="predicted"/>
<gene>
    <name evidence="3" type="ORF">VRU48_09790</name>
</gene>
<dbReference type="EMBL" id="JAZDQT010000001">
    <property type="protein sequence ID" value="MEE1945400.1"/>
    <property type="molecule type" value="Genomic_DNA"/>
</dbReference>
<protein>
    <submittedName>
        <fullName evidence="3">Outer membrane beta-barrel protein</fullName>
    </submittedName>
</protein>
<feature type="compositionally biased region" description="Gly residues" evidence="1">
    <location>
        <begin position="328"/>
        <end position="354"/>
    </location>
</feature>
<reference evidence="3 4" key="1">
    <citation type="submission" date="2024-01" db="EMBL/GenBank/DDBJ databases">
        <title>Pedobacter sp. nov., isolated from fresh soil.</title>
        <authorList>
            <person name="Le N.T.T."/>
        </authorList>
    </citation>
    <scope>NUCLEOTIDE SEQUENCE [LARGE SCALE GENOMIC DNA]</scope>
    <source>
        <strain evidence="3 4">KR3-3</strain>
    </source>
</reference>
<evidence type="ECO:0000256" key="1">
    <source>
        <dbReference type="SAM" id="MobiDB-lite"/>
    </source>
</evidence>
<keyword evidence="4" id="KW-1185">Reference proteome</keyword>
<dbReference type="Pfam" id="PF13620">
    <property type="entry name" value="CarboxypepD_reg"/>
    <property type="match status" value="1"/>
</dbReference>
<accession>A0ABU7I7E8</accession>
<name>A0ABU7I7E8_9SPHI</name>
<evidence type="ECO:0000259" key="2">
    <source>
        <dbReference type="Pfam" id="PF14905"/>
    </source>
</evidence>
<comment type="caution">
    <text evidence="3">The sequence shown here is derived from an EMBL/GenBank/DDBJ whole genome shotgun (WGS) entry which is preliminary data.</text>
</comment>
<dbReference type="Pfam" id="PF14905">
    <property type="entry name" value="OMP_b-brl_3"/>
    <property type="match status" value="1"/>
</dbReference>
<feature type="domain" description="Outer membrane protein beta-barrel" evidence="2">
    <location>
        <begin position="482"/>
        <end position="942"/>
    </location>
</feature>
<dbReference type="SUPFAM" id="SSF56935">
    <property type="entry name" value="Porins"/>
    <property type="match status" value="1"/>
</dbReference>
<dbReference type="InterPro" id="IPR008969">
    <property type="entry name" value="CarboxyPept-like_regulatory"/>
</dbReference>
<dbReference type="RefSeq" id="WP_330107741.1">
    <property type="nucleotide sequence ID" value="NZ_JAZDQT010000001.1"/>
</dbReference>
<dbReference type="Gene3D" id="2.60.40.1120">
    <property type="entry name" value="Carboxypeptidase-like, regulatory domain"/>
    <property type="match status" value="1"/>
</dbReference>
<dbReference type="SUPFAM" id="SSF49464">
    <property type="entry name" value="Carboxypeptidase regulatory domain-like"/>
    <property type="match status" value="1"/>
</dbReference>
<feature type="region of interest" description="Disordered" evidence="1">
    <location>
        <begin position="328"/>
        <end position="364"/>
    </location>
</feature>
<dbReference type="InterPro" id="IPR041700">
    <property type="entry name" value="OMP_b-brl_3"/>
</dbReference>
<evidence type="ECO:0000313" key="3">
    <source>
        <dbReference type="EMBL" id="MEE1945400.1"/>
    </source>
</evidence>